<comment type="caution">
    <text evidence="2">The sequence shown here is derived from an EMBL/GenBank/DDBJ whole genome shotgun (WGS) entry which is preliminary data.</text>
</comment>
<keyword evidence="1" id="KW-0812">Transmembrane</keyword>
<organism evidence="2 3">
    <name type="scientific">Solanum commersonii</name>
    <name type="common">Commerson's wild potato</name>
    <name type="synonym">Commerson's nightshade</name>
    <dbReference type="NCBI Taxonomy" id="4109"/>
    <lineage>
        <taxon>Eukaryota</taxon>
        <taxon>Viridiplantae</taxon>
        <taxon>Streptophyta</taxon>
        <taxon>Embryophyta</taxon>
        <taxon>Tracheophyta</taxon>
        <taxon>Spermatophyta</taxon>
        <taxon>Magnoliopsida</taxon>
        <taxon>eudicotyledons</taxon>
        <taxon>Gunneridae</taxon>
        <taxon>Pentapetalae</taxon>
        <taxon>asterids</taxon>
        <taxon>lamiids</taxon>
        <taxon>Solanales</taxon>
        <taxon>Solanaceae</taxon>
        <taxon>Solanoideae</taxon>
        <taxon>Solaneae</taxon>
        <taxon>Solanum</taxon>
    </lineage>
</organism>
<sequence length="180" mass="20585">MFGVILMWQLDLNTGEWMQQTDFTLFSICDKPFHIFHTSFSMGILFFIIMPLYRLKNFPHVLSSSSSASISHGTLGKLLLKLSLVVTECHNLRKVRKLRKIPNLCESSSRQTLIRWRSTLLLLHQPTFSAATGEVPVNTDKQHTVRVIAENMILNFNSAKLHLNHGVKRSRLNEVVVESP</sequence>
<feature type="transmembrane region" description="Helical" evidence="1">
    <location>
        <begin position="33"/>
        <end position="53"/>
    </location>
</feature>
<keyword evidence="1" id="KW-1133">Transmembrane helix</keyword>
<evidence type="ECO:0000313" key="2">
    <source>
        <dbReference type="EMBL" id="KAG5593373.1"/>
    </source>
</evidence>
<proteinExistence type="predicted"/>
<name>A0A9J5XZN1_SOLCO</name>
<evidence type="ECO:0000256" key="1">
    <source>
        <dbReference type="SAM" id="Phobius"/>
    </source>
</evidence>
<keyword evidence="3" id="KW-1185">Reference proteome</keyword>
<keyword evidence="1" id="KW-0472">Membrane</keyword>
<evidence type="ECO:0000313" key="3">
    <source>
        <dbReference type="Proteomes" id="UP000824120"/>
    </source>
</evidence>
<dbReference type="Proteomes" id="UP000824120">
    <property type="component" value="Chromosome 8"/>
</dbReference>
<protein>
    <submittedName>
        <fullName evidence="2">Uncharacterized protein</fullName>
    </submittedName>
</protein>
<accession>A0A9J5XZN1</accession>
<reference evidence="2 3" key="1">
    <citation type="submission" date="2020-09" db="EMBL/GenBank/DDBJ databases">
        <title>De no assembly of potato wild relative species, Solanum commersonii.</title>
        <authorList>
            <person name="Cho K."/>
        </authorList>
    </citation>
    <scope>NUCLEOTIDE SEQUENCE [LARGE SCALE GENOMIC DNA]</scope>
    <source>
        <strain evidence="2">LZ3.2</strain>
        <tissue evidence="2">Leaf</tissue>
    </source>
</reference>
<gene>
    <name evidence="2" type="ORF">H5410_043887</name>
</gene>
<dbReference type="EMBL" id="JACXVP010000008">
    <property type="protein sequence ID" value="KAG5593373.1"/>
    <property type="molecule type" value="Genomic_DNA"/>
</dbReference>
<dbReference type="AlphaFoldDB" id="A0A9J5XZN1"/>